<dbReference type="AlphaFoldDB" id="A0A2P7ALZ6"/>
<gene>
    <name evidence="3" type="ORF">CU103_30855</name>
</gene>
<feature type="domain" description="Lnb N-terminal periplasmic" evidence="2">
    <location>
        <begin position="125"/>
        <end position="280"/>
    </location>
</feature>
<evidence type="ECO:0000259" key="2">
    <source>
        <dbReference type="Pfam" id="PF13387"/>
    </source>
</evidence>
<reference evidence="4" key="1">
    <citation type="submission" date="2017-11" db="EMBL/GenBank/DDBJ databases">
        <authorList>
            <person name="Kuznetsova I."/>
            <person name="Sazanova A."/>
            <person name="Chirak E."/>
            <person name="Safronova V."/>
            <person name="Willems A."/>
        </authorList>
    </citation>
    <scope>NUCLEOTIDE SEQUENCE [LARGE SCALE GENOMIC DNA]</scope>
    <source>
        <strain evidence="4">CCBAU 03422</strain>
    </source>
</reference>
<name>A0A2P7ALZ6_9HYPH</name>
<dbReference type="OrthoDB" id="274718at2"/>
<feature type="transmembrane region" description="Helical" evidence="1">
    <location>
        <begin position="66"/>
        <end position="83"/>
    </location>
</feature>
<keyword evidence="1" id="KW-1133">Transmembrane helix</keyword>
<proteinExistence type="predicted"/>
<evidence type="ECO:0000313" key="4">
    <source>
        <dbReference type="Proteomes" id="UP000241764"/>
    </source>
</evidence>
<organism evidence="3 4">
    <name type="scientific">Phyllobacterium sophorae</name>
    <dbReference type="NCBI Taxonomy" id="1520277"/>
    <lineage>
        <taxon>Bacteria</taxon>
        <taxon>Pseudomonadati</taxon>
        <taxon>Pseudomonadota</taxon>
        <taxon>Alphaproteobacteria</taxon>
        <taxon>Hyphomicrobiales</taxon>
        <taxon>Phyllobacteriaceae</taxon>
        <taxon>Phyllobacterium</taxon>
    </lineage>
</organism>
<dbReference type="EMBL" id="PGGM01000033">
    <property type="protein sequence ID" value="PSH55259.1"/>
    <property type="molecule type" value="Genomic_DNA"/>
</dbReference>
<dbReference type="Pfam" id="PF13387">
    <property type="entry name" value="Lnb_N"/>
    <property type="match status" value="1"/>
</dbReference>
<sequence length="339" mass="37907">MRRIGRLLVASLLALVVTIATTWAVMALWYRLPFPPPAKITVGCLFGLLGLATIVMLFTRLRTWSLIGFVGCFGLLLTWWSTIKPLADADWAPEVARQVTGTRNGDLLTLTNVRDFEWRSKSDFTERWTTRTYDLKTLKSADLFMSQWGNPNIAHVILSFGFEDGNFIAWSIEVRRRIGGAFSPVADLFKSNPLVIIAADERDVIGVRSNFRGEDVQIYRLKASPQAARALLLEYVVDANALSTTPEFYNSITTNCTTTIVKMMRAVGDVVPFDWRLIVNGYLPEYAYDRGALDTRLPLADLRDRAHIEERAKTAGLSAEFSRLIRIDVPSPSGNPGGN</sequence>
<keyword evidence="4" id="KW-1185">Reference proteome</keyword>
<dbReference type="InterPro" id="IPR025178">
    <property type="entry name" value="Lnb_N"/>
</dbReference>
<dbReference type="Proteomes" id="UP000241764">
    <property type="component" value="Unassembled WGS sequence"/>
</dbReference>
<evidence type="ECO:0000256" key="1">
    <source>
        <dbReference type="SAM" id="Phobius"/>
    </source>
</evidence>
<dbReference type="RefSeq" id="WP_106667815.1">
    <property type="nucleotide sequence ID" value="NZ_PGGM01000033.1"/>
</dbReference>
<accession>A0A2P7ALZ6</accession>
<evidence type="ECO:0000313" key="3">
    <source>
        <dbReference type="EMBL" id="PSH55259.1"/>
    </source>
</evidence>
<keyword evidence="1" id="KW-0472">Membrane</keyword>
<comment type="caution">
    <text evidence="3">The sequence shown here is derived from an EMBL/GenBank/DDBJ whole genome shotgun (WGS) entry which is preliminary data.</text>
</comment>
<feature type="transmembrane region" description="Helical" evidence="1">
    <location>
        <begin position="40"/>
        <end position="59"/>
    </location>
</feature>
<protein>
    <recommendedName>
        <fullName evidence="2">Lnb N-terminal periplasmic domain-containing protein</fullName>
    </recommendedName>
</protein>
<keyword evidence="1" id="KW-0812">Transmembrane</keyword>